<reference evidence="3" key="1">
    <citation type="submission" date="2015-07" db="EMBL/GenBank/DDBJ databases">
        <title>Transcriptome Assembly of Anthurium amnicola.</title>
        <authorList>
            <person name="Suzuki J."/>
        </authorList>
    </citation>
    <scope>NUCLEOTIDE SEQUENCE</scope>
</reference>
<evidence type="ECO:0000259" key="2">
    <source>
        <dbReference type="Pfam" id="PF05627"/>
    </source>
</evidence>
<evidence type="ECO:0000313" key="5">
    <source>
        <dbReference type="EMBL" id="JAT64353.1"/>
    </source>
</evidence>
<dbReference type="GO" id="GO:0005886">
    <property type="term" value="C:plasma membrane"/>
    <property type="evidence" value="ECO:0007669"/>
    <property type="project" value="TreeGrafter"/>
</dbReference>
<feature type="compositionally biased region" description="Basic and acidic residues" evidence="1">
    <location>
        <begin position="59"/>
        <end position="93"/>
    </location>
</feature>
<protein>
    <submittedName>
        <fullName evidence="3">RPM1-interacting protein 4</fullName>
    </submittedName>
</protein>
<accession>A0A1D1YXH5</accession>
<gene>
    <name evidence="3" type="primary">RIN4_8</name>
    <name evidence="5" type="synonym">RIN4_1</name>
    <name evidence="4" type="synonym">RIN4_12</name>
    <name evidence="3" type="ORF">g.107731</name>
    <name evidence="5" type="ORF">g.107738</name>
    <name evidence="4" type="ORF">g.107741</name>
</gene>
<evidence type="ECO:0000313" key="4">
    <source>
        <dbReference type="EMBL" id="JAT62160.1"/>
    </source>
</evidence>
<dbReference type="PANTHER" id="PTHR33159:SF6">
    <property type="entry name" value="RPM1-INTERACTING PROTEIN 4"/>
    <property type="match status" value="1"/>
</dbReference>
<feature type="compositionally biased region" description="Basic and acidic residues" evidence="1">
    <location>
        <begin position="33"/>
        <end position="48"/>
    </location>
</feature>
<dbReference type="InterPro" id="IPR040387">
    <property type="entry name" value="RIN4/NOI4"/>
</dbReference>
<dbReference type="EMBL" id="GDJX01005776">
    <property type="protein sequence ID" value="JAT62160.1"/>
    <property type="molecule type" value="Transcribed_RNA"/>
</dbReference>
<dbReference type="EMBL" id="GDJX01008589">
    <property type="protein sequence ID" value="JAT59347.1"/>
    <property type="molecule type" value="Transcribed_RNA"/>
</dbReference>
<organism evidence="3">
    <name type="scientific">Anthurium amnicola</name>
    <dbReference type="NCBI Taxonomy" id="1678845"/>
    <lineage>
        <taxon>Eukaryota</taxon>
        <taxon>Viridiplantae</taxon>
        <taxon>Streptophyta</taxon>
        <taxon>Embryophyta</taxon>
        <taxon>Tracheophyta</taxon>
        <taxon>Spermatophyta</taxon>
        <taxon>Magnoliopsida</taxon>
        <taxon>Liliopsida</taxon>
        <taxon>Araceae</taxon>
        <taxon>Pothoideae</taxon>
        <taxon>Potheae</taxon>
        <taxon>Anthurium</taxon>
    </lineage>
</organism>
<name>A0A1D1YXH5_9ARAE</name>
<dbReference type="EMBL" id="GDJX01003583">
    <property type="protein sequence ID" value="JAT64353.1"/>
    <property type="molecule type" value="Transcribed_RNA"/>
</dbReference>
<sequence length="232" mass="25342">MVNPNDPQQNPDAFSEDVAAVRASPLRTAPDMEIARPKHERRTSREDGNGGLCRVTDSPARHEVIGRKHGADASHQWHGERLNSYDPQKRAREMSIGSDHSIENSPLHPHYQVKPAGKVGVSSPSCERKGSSEGGHGLGPSTPGRSKLRPSNRGHETADKGSTVPKFGDWDESNPSSADGYTHIFNKVREEKQVGSAMVPVIKTDPVHYDGHRQDGGSYKSSSCSCFGWCRK</sequence>
<dbReference type="Pfam" id="PF05627">
    <property type="entry name" value="AvrRpt-cleavage"/>
    <property type="match status" value="1"/>
</dbReference>
<proteinExistence type="predicted"/>
<evidence type="ECO:0000313" key="3">
    <source>
        <dbReference type="EMBL" id="JAT59347.1"/>
    </source>
</evidence>
<dbReference type="InterPro" id="IPR008700">
    <property type="entry name" value="TypeIII_avirulence_cleave"/>
</dbReference>
<dbReference type="AlphaFoldDB" id="A0A1D1YXH5"/>
<dbReference type="PANTHER" id="PTHR33159">
    <property type="entry name" value="RPM1-INTERACTING PROTEIN 4 (RIN4) FAMILY PROTEIN"/>
    <property type="match status" value="1"/>
</dbReference>
<evidence type="ECO:0000256" key="1">
    <source>
        <dbReference type="SAM" id="MobiDB-lite"/>
    </source>
</evidence>
<feature type="region of interest" description="Disordered" evidence="1">
    <location>
        <begin position="23"/>
        <end position="184"/>
    </location>
</feature>
<feature type="domain" description="RIN4 pathogenic type III effector avirulence factor Avr cleavage site" evidence="2">
    <location>
        <begin position="160"/>
        <end position="193"/>
    </location>
</feature>